<accession>A0A127Q575</accession>
<dbReference type="EMBL" id="CP013234">
    <property type="protein sequence ID" value="AMP05209.1"/>
    <property type="molecule type" value="Genomic_DNA"/>
</dbReference>
<evidence type="ECO:0000313" key="2">
    <source>
        <dbReference type="Proteomes" id="UP000074561"/>
    </source>
</evidence>
<evidence type="ECO:0000313" key="1">
    <source>
        <dbReference type="EMBL" id="AMP05209.1"/>
    </source>
</evidence>
<reference evidence="1 2" key="1">
    <citation type="submission" date="2015-11" db="EMBL/GenBank/DDBJ databases">
        <title>Exploring the genomic traits of fungus-feeding bacterial genus Collimonas.</title>
        <authorList>
            <person name="Song C."/>
            <person name="Schmidt R."/>
            <person name="de Jager V."/>
            <person name="Krzyzanowska D."/>
            <person name="Jongedijk E."/>
            <person name="Cankar K."/>
            <person name="Beekwilder J."/>
            <person name="van Veen A."/>
            <person name="de Boer W."/>
            <person name="van Veen J.A."/>
            <person name="Garbeva P."/>
        </authorList>
    </citation>
    <scope>NUCLEOTIDE SEQUENCE [LARGE SCALE GENOMIC DNA]</scope>
    <source>
        <strain evidence="1 2">Ter91</strain>
    </source>
</reference>
<proteinExistence type="predicted"/>
<dbReference type="KEGG" id="cpra:CPter91_2864"/>
<gene>
    <name evidence="1" type="ORF">CPter91_2864</name>
</gene>
<dbReference type="STRING" id="279113.CPter91_2864"/>
<protein>
    <submittedName>
        <fullName evidence="1">Uncharacterized protein</fullName>
    </submittedName>
</protein>
<dbReference type="Proteomes" id="UP000074561">
    <property type="component" value="Chromosome"/>
</dbReference>
<dbReference type="AlphaFoldDB" id="A0A127Q575"/>
<organism evidence="1 2">
    <name type="scientific">Collimonas pratensis</name>
    <dbReference type="NCBI Taxonomy" id="279113"/>
    <lineage>
        <taxon>Bacteria</taxon>
        <taxon>Pseudomonadati</taxon>
        <taxon>Pseudomonadota</taxon>
        <taxon>Betaproteobacteria</taxon>
        <taxon>Burkholderiales</taxon>
        <taxon>Oxalobacteraceae</taxon>
        <taxon>Collimonas</taxon>
    </lineage>
</organism>
<name>A0A127Q575_9BURK</name>
<sequence>MFSTLLSFIHRIKGRCSKSQAGVFSHQTGLRTKLSAAAGLGRRS</sequence>